<comment type="caution">
    <text evidence="1">The sequence shown here is derived from an EMBL/GenBank/DDBJ whole genome shotgun (WGS) entry which is preliminary data.</text>
</comment>
<dbReference type="Proteomes" id="UP001497480">
    <property type="component" value="Unassembled WGS sequence"/>
</dbReference>
<name>A0AAV1YHJ2_LUPLU</name>
<dbReference type="AlphaFoldDB" id="A0AAV1YHJ2"/>
<dbReference type="EMBL" id="CAXHTB010000025">
    <property type="protein sequence ID" value="CAL0333312.1"/>
    <property type="molecule type" value="Genomic_DNA"/>
</dbReference>
<proteinExistence type="predicted"/>
<keyword evidence="2" id="KW-1185">Reference proteome</keyword>
<gene>
    <name evidence="1" type="ORF">LLUT_LOCUS34372</name>
</gene>
<evidence type="ECO:0000313" key="2">
    <source>
        <dbReference type="Proteomes" id="UP001497480"/>
    </source>
</evidence>
<accession>A0AAV1YHJ2</accession>
<evidence type="ECO:0000313" key="1">
    <source>
        <dbReference type="EMBL" id="CAL0333312.1"/>
    </source>
</evidence>
<dbReference type="PANTHER" id="PTHR46328:SF34">
    <property type="entry name" value="PROTEIN FAR1-RELATED SEQUENCE 5-LIKE"/>
    <property type="match status" value="1"/>
</dbReference>
<reference evidence="1 2" key="1">
    <citation type="submission" date="2024-03" db="EMBL/GenBank/DDBJ databases">
        <authorList>
            <person name="Martinez-Hernandez J."/>
        </authorList>
    </citation>
    <scope>NUCLEOTIDE SEQUENCE [LARGE SCALE GENOMIC DNA]</scope>
</reference>
<evidence type="ECO:0008006" key="3">
    <source>
        <dbReference type="Google" id="ProtNLM"/>
    </source>
</evidence>
<dbReference type="PANTHER" id="PTHR46328">
    <property type="entry name" value="FAR-RED IMPAIRED RESPONSIVE (FAR1) FAMILY PROTEIN-RELATED"/>
    <property type="match status" value="1"/>
</dbReference>
<organism evidence="1 2">
    <name type="scientific">Lupinus luteus</name>
    <name type="common">European yellow lupine</name>
    <dbReference type="NCBI Taxonomy" id="3873"/>
    <lineage>
        <taxon>Eukaryota</taxon>
        <taxon>Viridiplantae</taxon>
        <taxon>Streptophyta</taxon>
        <taxon>Embryophyta</taxon>
        <taxon>Tracheophyta</taxon>
        <taxon>Spermatophyta</taxon>
        <taxon>Magnoliopsida</taxon>
        <taxon>eudicotyledons</taxon>
        <taxon>Gunneridae</taxon>
        <taxon>Pentapetalae</taxon>
        <taxon>rosids</taxon>
        <taxon>fabids</taxon>
        <taxon>Fabales</taxon>
        <taxon>Fabaceae</taxon>
        <taxon>Papilionoideae</taxon>
        <taxon>50 kb inversion clade</taxon>
        <taxon>genistoids sensu lato</taxon>
        <taxon>core genistoids</taxon>
        <taxon>Genisteae</taxon>
        <taxon>Lupinus</taxon>
    </lineage>
</organism>
<protein>
    <recommendedName>
        <fullName evidence="3">Protein FAR1-RELATED SEQUENCE</fullName>
    </recommendedName>
</protein>
<sequence length="49" mass="5950">MEFETEDHAYKFYNMYACFIGFSVRKDWGNTSKLDKEWQDGWVVVIYNS</sequence>